<dbReference type="PANTHER" id="PTHR30288">
    <property type="entry name" value="FLAGELLAR CAP/ASSEMBLY PROTEIN FLID"/>
    <property type="match status" value="1"/>
</dbReference>
<protein>
    <recommendedName>
        <fullName evidence="5">Flagellar hook-associated protein 2</fullName>
        <shortName evidence="5">HAP2</shortName>
    </recommendedName>
    <alternativeName>
        <fullName evidence="5">Flagellar cap protein</fullName>
    </alternativeName>
</protein>
<keyword evidence="5" id="KW-0964">Secreted</keyword>
<evidence type="ECO:0000256" key="2">
    <source>
        <dbReference type="ARBA" id="ARBA00011255"/>
    </source>
</evidence>
<accession>A0A7X9XMK0</accession>
<dbReference type="GO" id="GO:0009421">
    <property type="term" value="C:bacterial-type flagellum filament cap"/>
    <property type="evidence" value="ECO:0007669"/>
    <property type="project" value="InterPro"/>
</dbReference>
<comment type="function">
    <text evidence="5">Required for morphogenesis and for the elongation of the flagellar filament by facilitating polymerization of the flagellin monomers at the tip of growing filament. Forms a capping structure, which prevents flagellin subunits (transported through the central channel of the flagellum) from leaking out without polymerization at the distal end.</text>
</comment>
<feature type="domain" description="Flagellar hook-associated protein 2 N-terminal" evidence="6">
    <location>
        <begin position="28"/>
        <end position="128"/>
    </location>
</feature>
<dbReference type="Pfam" id="PF07195">
    <property type="entry name" value="FliD_C"/>
    <property type="match status" value="1"/>
</dbReference>
<evidence type="ECO:0000259" key="7">
    <source>
        <dbReference type="Pfam" id="PF07195"/>
    </source>
</evidence>
<keyword evidence="8" id="KW-0969">Cilium</keyword>
<keyword evidence="3" id="KW-0175">Coiled coil</keyword>
<dbReference type="EMBL" id="JABAGD010000001">
    <property type="protein sequence ID" value="NMF03258.1"/>
    <property type="molecule type" value="Genomic_DNA"/>
</dbReference>
<comment type="caution">
    <text evidence="8">The sequence shown here is derived from an EMBL/GenBank/DDBJ whole genome shotgun (WGS) entry which is preliminary data.</text>
</comment>
<dbReference type="GO" id="GO:0007155">
    <property type="term" value="P:cell adhesion"/>
    <property type="evidence" value="ECO:0007669"/>
    <property type="project" value="InterPro"/>
</dbReference>
<gene>
    <name evidence="8" type="primary">fliD</name>
    <name evidence="8" type="ORF">HF849_00620</name>
</gene>
<feature type="domain" description="Flagellar hook-associated protein 2 C-terminal" evidence="7">
    <location>
        <begin position="350"/>
        <end position="658"/>
    </location>
</feature>
<dbReference type="PANTHER" id="PTHR30288:SF0">
    <property type="entry name" value="FLAGELLAR HOOK-ASSOCIATED PROTEIN 2"/>
    <property type="match status" value="1"/>
</dbReference>
<comment type="similarity">
    <text evidence="1 5">Belongs to the FliD family.</text>
</comment>
<dbReference type="GO" id="GO:0071973">
    <property type="term" value="P:bacterial-type flagellum-dependent cell motility"/>
    <property type="evidence" value="ECO:0007669"/>
    <property type="project" value="TreeGrafter"/>
</dbReference>
<dbReference type="InterPro" id="IPR040026">
    <property type="entry name" value="FliD"/>
</dbReference>
<dbReference type="RefSeq" id="WP_168980769.1">
    <property type="nucleotide sequence ID" value="NZ_JABAGD010000001.1"/>
</dbReference>
<keyword evidence="4 5" id="KW-0975">Bacterial flagellum</keyword>
<sequence length="670" mass="71260">MTSIMQSSSTNSSSTSSKNLLRISGMASGIDTDSVVKSMVSNYQAKIDKANQAKQLLQWKQDAYRDIIKGVKGLQEYFNPTSDKYILGSNSMNINTATSDITSIASATATSSATAGTYVVTATSLAEQAKVTGKSLDSMIDVTSVTNWANVNLKVGNKTIDLSNSSVASTATPSTVVASINSQIAAASASDTSLSGVSASYVSDGTNSYIKFTKSSTNTSSVNLAATNSGNDIVLNSSVNSGISSSTKLSTLGITQDISFKVNGTTIPLTYKSTSTVQDLMDAVKSATSGTVAMSIDDTTGSISFQSKNYGSTSSVTLVDDTNTTLNKLNIYKSSDSAAQIASKLTDTGADAIVKITAPGQSAVTTTQSSNQFTINGMNYNLVNKGTTNITVTANSDKVVTNIKNFIKDYNTIISTINTKLTEKKNNDYPPLTDAQKESMSEDQIKAWETKAQVGILRNDDYLSNLMSQLRGVFSSPVYSSYTSGDPTKNSKVALSFGKYGNAVGIDTSKDVTDGGLLVVADENKLTNAIKNNLEDFKKLFVGATDNQELSADKSYIGSDNYMEDGLLKRMDNILRQYVAAPGLGQDGKYTLSGSMNIFVNKQYDYSSSGYSSKNTLSDQVYKQTLIVSKLNTQMSDAENRYYKQFSALESAMNSLNSQQSALTSMFSAG</sequence>
<reference evidence="8 9" key="1">
    <citation type="submission" date="2020-04" db="EMBL/GenBank/DDBJ databases">
        <authorList>
            <person name="Hitch T.C.A."/>
            <person name="Wylensek D."/>
            <person name="Clavel T."/>
        </authorList>
    </citation>
    <scope>NUCLEOTIDE SEQUENCE [LARGE SCALE GENOMIC DNA]</scope>
    <source>
        <strain evidence="8 9">WB01_NA02</strain>
    </source>
</reference>
<evidence type="ECO:0000256" key="5">
    <source>
        <dbReference type="RuleBase" id="RU362066"/>
    </source>
</evidence>
<dbReference type="InterPro" id="IPR010809">
    <property type="entry name" value="FliD_C"/>
</dbReference>
<dbReference type="InterPro" id="IPR003481">
    <property type="entry name" value="FliD_N"/>
</dbReference>
<comment type="subcellular location">
    <subcellularLocation>
        <location evidence="5">Secreted</location>
    </subcellularLocation>
    <subcellularLocation>
        <location evidence="5">Bacterial flagellum</location>
    </subcellularLocation>
</comment>
<name>A0A7X9XMK0_CLOBE</name>
<evidence type="ECO:0000256" key="4">
    <source>
        <dbReference type="ARBA" id="ARBA00023143"/>
    </source>
</evidence>
<organism evidence="8 9">
    <name type="scientific">Clostridium beijerinckii</name>
    <name type="common">Clostridium MP</name>
    <dbReference type="NCBI Taxonomy" id="1520"/>
    <lineage>
        <taxon>Bacteria</taxon>
        <taxon>Bacillati</taxon>
        <taxon>Bacillota</taxon>
        <taxon>Clostridia</taxon>
        <taxon>Eubacteriales</taxon>
        <taxon>Clostridiaceae</taxon>
        <taxon>Clostridium</taxon>
    </lineage>
</organism>
<evidence type="ECO:0000313" key="9">
    <source>
        <dbReference type="Proteomes" id="UP000587880"/>
    </source>
</evidence>
<dbReference type="GO" id="GO:0009424">
    <property type="term" value="C:bacterial-type flagellum hook"/>
    <property type="evidence" value="ECO:0007669"/>
    <property type="project" value="UniProtKB-UniRule"/>
</dbReference>
<dbReference type="GO" id="GO:0005576">
    <property type="term" value="C:extracellular region"/>
    <property type="evidence" value="ECO:0007669"/>
    <property type="project" value="UniProtKB-SubCell"/>
</dbReference>
<proteinExistence type="inferred from homology"/>
<evidence type="ECO:0000256" key="3">
    <source>
        <dbReference type="ARBA" id="ARBA00023054"/>
    </source>
</evidence>
<keyword evidence="8" id="KW-0966">Cell projection</keyword>
<keyword evidence="8" id="KW-0282">Flagellum</keyword>
<dbReference type="Pfam" id="PF02465">
    <property type="entry name" value="FliD_N"/>
    <property type="match status" value="1"/>
</dbReference>
<dbReference type="AlphaFoldDB" id="A0A7X9XMK0"/>
<evidence type="ECO:0000256" key="1">
    <source>
        <dbReference type="ARBA" id="ARBA00009764"/>
    </source>
</evidence>
<evidence type="ECO:0000259" key="6">
    <source>
        <dbReference type="Pfam" id="PF02465"/>
    </source>
</evidence>
<comment type="subunit">
    <text evidence="2 5">Homopentamer.</text>
</comment>
<evidence type="ECO:0000313" key="8">
    <source>
        <dbReference type="EMBL" id="NMF03258.1"/>
    </source>
</evidence>
<dbReference type="Proteomes" id="UP000587880">
    <property type="component" value="Unassembled WGS sequence"/>
</dbReference>